<keyword evidence="6" id="KW-0472">Membrane</keyword>
<keyword evidence="6" id="KW-0812">Transmembrane</keyword>
<reference evidence="8" key="1">
    <citation type="submission" date="2020-05" db="EMBL/GenBank/DDBJ databases">
        <authorList>
            <person name="Chiriac C."/>
            <person name="Salcher M."/>
            <person name="Ghai R."/>
            <person name="Kavagutti S V."/>
        </authorList>
    </citation>
    <scope>NUCLEOTIDE SEQUENCE</scope>
</reference>
<sequence>MKGFRRLRVIIAVLVLTCVTLIVLTVREDSGGPLRGVGNAIFGPLERGASAIFTPIGGFFSDLGTWRDSVDRVKALEAENEKLKALVETSAEDRARVAELDALLKLSAAGQYRMVPAQVIAIGPTQDFAWTVTIDAGSRDGLGVDMTVVNGSGLVGRVVSVGEGTATVALMIDATTSLGGRIAQSQEIGIVSGTGAQYELQMQILDPLAPVDVGTAVVTFGSEGGRPYVPGVPIGVVTEVKGAPGQLARIAILRPYVDMSTLDLVGVITEPPRVDPRDSVLPGAAPVPSPSPS</sequence>
<evidence type="ECO:0000256" key="3">
    <source>
        <dbReference type="ARBA" id="ARBA00022960"/>
    </source>
</evidence>
<evidence type="ECO:0000259" key="7">
    <source>
        <dbReference type="Pfam" id="PF04085"/>
    </source>
</evidence>
<evidence type="ECO:0000256" key="4">
    <source>
        <dbReference type="ARBA" id="ARBA00032089"/>
    </source>
</evidence>
<dbReference type="Gene3D" id="2.40.10.340">
    <property type="entry name" value="Rod shape-determining protein MreC, domain 1"/>
    <property type="match status" value="1"/>
</dbReference>
<dbReference type="InterPro" id="IPR042177">
    <property type="entry name" value="Cell/Rod_1"/>
</dbReference>
<dbReference type="PANTHER" id="PTHR34138:SF1">
    <property type="entry name" value="CELL SHAPE-DETERMINING PROTEIN MREC"/>
    <property type="match status" value="1"/>
</dbReference>
<keyword evidence="6" id="KW-1133">Transmembrane helix</keyword>
<dbReference type="InterPro" id="IPR055342">
    <property type="entry name" value="MreC_beta-barrel_core"/>
</dbReference>
<name>A0A6J7I7F5_9ZZZZ</name>
<dbReference type="GO" id="GO:0008360">
    <property type="term" value="P:regulation of cell shape"/>
    <property type="evidence" value="ECO:0007669"/>
    <property type="project" value="UniProtKB-KW"/>
</dbReference>
<feature type="region of interest" description="Disordered" evidence="5">
    <location>
        <begin position="273"/>
        <end position="293"/>
    </location>
</feature>
<feature type="transmembrane region" description="Helical" evidence="6">
    <location>
        <begin position="7"/>
        <end position="26"/>
    </location>
</feature>
<evidence type="ECO:0000313" key="8">
    <source>
        <dbReference type="EMBL" id="CAB4926795.1"/>
    </source>
</evidence>
<dbReference type="InterPro" id="IPR042175">
    <property type="entry name" value="Cell/Rod_MreC_2"/>
</dbReference>
<accession>A0A6J7I7F5</accession>
<evidence type="ECO:0000256" key="1">
    <source>
        <dbReference type="ARBA" id="ARBA00009369"/>
    </source>
</evidence>
<dbReference type="GO" id="GO:0005886">
    <property type="term" value="C:plasma membrane"/>
    <property type="evidence" value="ECO:0007669"/>
    <property type="project" value="TreeGrafter"/>
</dbReference>
<evidence type="ECO:0000256" key="5">
    <source>
        <dbReference type="SAM" id="MobiDB-lite"/>
    </source>
</evidence>
<protein>
    <recommendedName>
        <fullName evidence="2">Cell shape-determining protein MreC</fullName>
    </recommendedName>
    <alternativeName>
        <fullName evidence="4">Cell shape protein MreC</fullName>
    </alternativeName>
</protein>
<evidence type="ECO:0000256" key="6">
    <source>
        <dbReference type="SAM" id="Phobius"/>
    </source>
</evidence>
<gene>
    <name evidence="8" type="ORF">UFOPK3610_01720</name>
</gene>
<organism evidence="8">
    <name type="scientific">freshwater metagenome</name>
    <dbReference type="NCBI Taxonomy" id="449393"/>
    <lineage>
        <taxon>unclassified sequences</taxon>
        <taxon>metagenomes</taxon>
        <taxon>ecological metagenomes</taxon>
    </lineage>
</organism>
<feature type="domain" description="Rod shape-determining protein MreC beta-barrel core" evidence="7">
    <location>
        <begin position="127"/>
        <end position="268"/>
    </location>
</feature>
<evidence type="ECO:0000256" key="2">
    <source>
        <dbReference type="ARBA" id="ARBA00013855"/>
    </source>
</evidence>
<dbReference type="PIRSF" id="PIRSF038471">
    <property type="entry name" value="MreC"/>
    <property type="match status" value="1"/>
</dbReference>
<dbReference type="Pfam" id="PF04085">
    <property type="entry name" value="MreC"/>
    <property type="match status" value="1"/>
</dbReference>
<comment type="similarity">
    <text evidence="1">Belongs to the MreC family.</text>
</comment>
<dbReference type="EMBL" id="CAFBMR010000103">
    <property type="protein sequence ID" value="CAB4926795.1"/>
    <property type="molecule type" value="Genomic_DNA"/>
</dbReference>
<keyword evidence="3" id="KW-0133">Cell shape</keyword>
<proteinExistence type="inferred from homology"/>
<dbReference type="AlphaFoldDB" id="A0A6J7I7F5"/>
<dbReference type="InterPro" id="IPR007221">
    <property type="entry name" value="MreC"/>
</dbReference>
<dbReference type="Gene3D" id="2.40.10.350">
    <property type="entry name" value="Rod shape-determining protein MreC, domain 2"/>
    <property type="match status" value="1"/>
</dbReference>
<dbReference type="PANTHER" id="PTHR34138">
    <property type="entry name" value="CELL SHAPE-DETERMINING PROTEIN MREC"/>
    <property type="match status" value="1"/>
</dbReference>